<dbReference type="CDD" id="cd07438">
    <property type="entry name" value="PHP_HisPPase_AMP"/>
    <property type="match status" value="1"/>
</dbReference>
<protein>
    <submittedName>
        <fullName evidence="3">PHP domain-containing protein</fullName>
    </submittedName>
</protein>
<dbReference type="InterPro" id="IPR003141">
    <property type="entry name" value="Pol/His_phosphatase_N"/>
</dbReference>
<dbReference type="GO" id="GO:0035312">
    <property type="term" value="F:5'-3' DNA exonuclease activity"/>
    <property type="evidence" value="ECO:0007669"/>
    <property type="project" value="TreeGrafter"/>
</dbReference>
<dbReference type="Proteomes" id="UP000671914">
    <property type="component" value="Chromosome"/>
</dbReference>
<name>A0A975FML2_9MICO</name>
<dbReference type="EMBL" id="CP071696">
    <property type="protein sequence ID" value="QTX04273.1"/>
    <property type="molecule type" value="Genomic_DNA"/>
</dbReference>
<dbReference type="SUPFAM" id="SSF89550">
    <property type="entry name" value="PHP domain-like"/>
    <property type="match status" value="1"/>
</dbReference>
<reference evidence="3" key="1">
    <citation type="submission" date="2021-03" db="EMBL/GenBank/DDBJ databases">
        <title>Agromyces archimandritus sp. nov., isolated from the cockroach Archimandrita tessellata.</title>
        <authorList>
            <person name="Guzman J."/>
            <person name="Ortuzar M."/>
            <person name="Poehlein A."/>
            <person name="Daniel R."/>
            <person name="Trujillo M."/>
            <person name="Vilcinskas A."/>
        </authorList>
    </citation>
    <scope>NUCLEOTIDE SEQUENCE</scope>
    <source>
        <strain evidence="3">G127AT</strain>
    </source>
</reference>
<feature type="region of interest" description="Disordered" evidence="1">
    <location>
        <begin position="261"/>
        <end position="281"/>
    </location>
</feature>
<dbReference type="PANTHER" id="PTHR42924:SF3">
    <property type="entry name" value="POLYMERASE_HISTIDINOL PHOSPHATASE N-TERMINAL DOMAIN-CONTAINING PROTEIN"/>
    <property type="match status" value="1"/>
</dbReference>
<evidence type="ECO:0000259" key="2">
    <source>
        <dbReference type="SMART" id="SM00481"/>
    </source>
</evidence>
<dbReference type="GO" id="GO:0004534">
    <property type="term" value="F:5'-3' RNA exonuclease activity"/>
    <property type="evidence" value="ECO:0007669"/>
    <property type="project" value="TreeGrafter"/>
</dbReference>
<dbReference type="Pfam" id="PF02811">
    <property type="entry name" value="PHP"/>
    <property type="match status" value="1"/>
</dbReference>
<evidence type="ECO:0000256" key="1">
    <source>
        <dbReference type="SAM" id="MobiDB-lite"/>
    </source>
</evidence>
<dbReference type="InterPro" id="IPR016195">
    <property type="entry name" value="Pol/histidinol_Pase-like"/>
</dbReference>
<sequence length="300" mass="31654">MPPMRTLYAGRMPRATAPIGEADLHTHSTVSDGTQPPAGLLAEAAGIGLGAIALTDHDSTAGWAEAAAAVPAAGVALIPGMELSTRDGWATVHVLGYLFDPADAELGRETARIRESRLGRAESIVRRIARDYELDWADVLAQASEGATIGRPHIADALVARGHAPDRSAAFDGILHPRNGYTVPHYAPDPVTGVRLIRAAGGVPVLAHPGTRDLVHLMDEPRLAELADAGLFGLEVDHPENREELKPRLRQLAARFGLAVTGSSDTHGAGKPNRLGQHRTPAEVVERIVAEGRGSEPVLP</sequence>
<accession>A0A975FML2</accession>
<dbReference type="PANTHER" id="PTHR42924">
    <property type="entry name" value="EXONUCLEASE"/>
    <property type="match status" value="1"/>
</dbReference>
<dbReference type="InterPro" id="IPR004013">
    <property type="entry name" value="PHP_dom"/>
</dbReference>
<dbReference type="InterPro" id="IPR052018">
    <property type="entry name" value="PHP_domain"/>
</dbReference>
<feature type="domain" description="Polymerase/histidinol phosphatase N-terminal" evidence="2">
    <location>
        <begin position="22"/>
        <end position="87"/>
    </location>
</feature>
<dbReference type="Gene3D" id="3.20.20.140">
    <property type="entry name" value="Metal-dependent hydrolases"/>
    <property type="match status" value="1"/>
</dbReference>
<organism evidence="3 4">
    <name type="scientific">Agromyces archimandritae</name>
    <dbReference type="NCBI Taxonomy" id="2781962"/>
    <lineage>
        <taxon>Bacteria</taxon>
        <taxon>Bacillati</taxon>
        <taxon>Actinomycetota</taxon>
        <taxon>Actinomycetes</taxon>
        <taxon>Micrococcales</taxon>
        <taxon>Microbacteriaceae</taxon>
        <taxon>Agromyces</taxon>
    </lineage>
</organism>
<keyword evidence="4" id="KW-1185">Reference proteome</keyword>
<evidence type="ECO:0000313" key="4">
    <source>
        <dbReference type="Proteomes" id="UP000671914"/>
    </source>
</evidence>
<proteinExistence type="predicted"/>
<dbReference type="Gene3D" id="1.10.150.650">
    <property type="match status" value="1"/>
</dbReference>
<evidence type="ECO:0000313" key="3">
    <source>
        <dbReference type="EMBL" id="QTX04273.1"/>
    </source>
</evidence>
<dbReference type="AlphaFoldDB" id="A0A975FML2"/>
<dbReference type="SMART" id="SM00481">
    <property type="entry name" value="POLIIIAc"/>
    <property type="match status" value="1"/>
</dbReference>
<gene>
    <name evidence="3" type="ORF">G127AT_13455</name>
</gene>
<dbReference type="KEGG" id="aarc:G127AT_13455"/>